<dbReference type="Gene3D" id="3.40.50.1110">
    <property type="entry name" value="SGNH hydrolase"/>
    <property type="match status" value="1"/>
</dbReference>
<evidence type="ECO:0000313" key="1">
    <source>
        <dbReference type="EMBL" id="MCI5755352.1"/>
    </source>
</evidence>
<comment type="caution">
    <text evidence="1">The sequence shown here is derived from an EMBL/GenBank/DDBJ whole genome shotgun (WGS) entry which is preliminary data.</text>
</comment>
<dbReference type="InterPro" id="IPR036514">
    <property type="entry name" value="SGNH_hydro_sf"/>
</dbReference>
<accession>A0AAE3FG00</accession>
<organism evidence="1 2">
    <name type="scientific">Candidatus Colimorpha enterica</name>
    <dbReference type="NCBI Taxonomy" id="3083063"/>
    <lineage>
        <taxon>Bacteria</taxon>
        <taxon>Pseudomonadati</taxon>
        <taxon>Bacteroidota</taxon>
        <taxon>Bacteroidia</taxon>
        <taxon>Bacteroidales</taxon>
        <taxon>Candidatus Colimorpha</taxon>
    </lineage>
</organism>
<proteinExistence type="predicted"/>
<dbReference type="Proteomes" id="UP001139365">
    <property type="component" value="Unassembled WGS sequence"/>
</dbReference>
<dbReference type="EMBL" id="JALEMU010000057">
    <property type="protein sequence ID" value="MCI5755352.1"/>
    <property type="molecule type" value="Genomic_DNA"/>
</dbReference>
<dbReference type="AlphaFoldDB" id="A0AAE3FG00"/>
<evidence type="ECO:0000313" key="2">
    <source>
        <dbReference type="Proteomes" id="UP001139365"/>
    </source>
</evidence>
<dbReference type="GO" id="GO:0016788">
    <property type="term" value="F:hydrolase activity, acting on ester bonds"/>
    <property type="evidence" value="ECO:0007669"/>
    <property type="project" value="UniProtKB-ARBA"/>
</dbReference>
<reference evidence="1 2" key="1">
    <citation type="submission" date="2022-03" db="EMBL/GenBank/DDBJ databases">
        <title>Metagenome-assembled genomes from swine fecal metagenomes.</title>
        <authorList>
            <person name="Holman D.B."/>
            <person name="Kommadath A."/>
        </authorList>
    </citation>
    <scope>NUCLEOTIDE SEQUENCE [LARGE SCALE GENOMIC DNA]</scope>
    <source>
        <strain evidence="1">SUG147</strain>
    </source>
</reference>
<protein>
    <submittedName>
        <fullName evidence="1">DUF4886 domain-containing protein</fullName>
    </submittedName>
</protein>
<dbReference type="SUPFAM" id="SSF52266">
    <property type="entry name" value="SGNH hydrolase"/>
    <property type="match status" value="1"/>
</dbReference>
<gene>
    <name evidence="1" type="ORF">MR241_03550</name>
</gene>
<sequence length="221" mass="24778">MKYLFIGNSFTYFNDMPYTFLNMVKTVDRDAVVESLAYGGYSLAQYADEETEVGKMAISKIVSYEWDYVILQEQSLVPCTDKEKFIATVRKLCTMISQVGAKVILYETWAYRRDSEKLASTGMTYDEMNRRLSEAYNEAAEATGAVVARVGDVFARIMNSGNITHLINQNDNYHPSTSGSYLAACVIFRTITGKQTIGLPCPSNVSLYNLSVIQKVTDSFV</sequence>
<name>A0AAE3FG00_9BACT</name>